<evidence type="ECO:0000256" key="4">
    <source>
        <dbReference type="SAM" id="MobiDB-lite"/>
    </source>
</evidence>
<dbReference type="PANTHER" id="PTHR47691">
    <property type="entry name" value="REGULATOR-RELATED"/>
    <property type="match status" value="1"/>
</dbReference>
<dbReference type="SMART" id="SM00862">
    <property type="entry name" value="Trans_reg_C"/>
    <property type="match status" value="1"/>
</dbReference>
<dbReference type="Pfam" id="PF00486">
    <property type="entry name" value="Trans_reg_C"/>
    <property type="match status" value="1"/>
</dbReference>
<organism evidence="6 7">
    <name type="scientific">Nonomuraea indica</name>
    <dbReference type="NCBI Taxonomy" id="1581193"/>
    <lineage>
        <taxon>Bacteria</taxon>
        <taxon>Bacillati</taxon>
        <taxon>Actinomycetota</taxon>
        <taxon>Actinomycetes</taxon>
        <taxon>Streptosporangiales</taxon>
        <taxon>Streptosporangiaceae</taxon>
        <taxon>Nonomuraea</taxon>
    </lineage>
</organism>
<dbReference type="RefSeq" id="WP_397026169.1">
    <property type="nucleotide sequence ID" value="NZ_JBITMB010000016.1"/>
</dbReference>
<dbReference type="InterPro" id="IPR001867">
    <property type="entry name" value="OmpR/PhoB-type_DNA-bd"/>
</dbReference>
<dbReference type="SMART" id="SM00028">
    <property type="entry name" value="TPR"/>
    <property type="match status" value="5"/>
</dbReference>
<evidence type="ECO:0000256" key="3">
    <source>
        <dbReference type="PROSITE-ProRule" id="PRU01091"/>
    </source>
</evidence>
<accession>A0ABW8AGY9</accession>
<keyword evidence="7" id="KW-1185">Reference proteome</keyword>
<reference evidence="6 7" key="1">
    <citation type="submission" date="2024-10" db="EMBL/GenBank/DDBJ databases">
        <title>The Natural Products Discovery Center: Release of the First 8490 Sequenced Strains for Exploring Actinobacteria Biosynthetic Diversity.</title>
        <authorList>
            <person name="Kalkreuter E."/>
            <person name="Kautsar S.A."/>
            <person name="Yang D."/>
            <person name="Bader C.D."/>
            <person name="Teijaro C.N."/>
            <person name="Fluegel L."/>
            <person name="Davis C.M."/>
            <person name="Simpson J.R."/>
            <person name="Lauterbach L."/>
            <person name="Steele A.D."/>
            <person name="Gui C."/>
            <person name="Meng S."/>
            <person name="Li G."/>
            <person name="Viehrig K."/>
            <person name="Ye F."/>
            <person name="Su P."/>
            <person name="Kiefer A.F."/>
            <person name="Nichols A."/>
            <person name="Cepeda A.J."/>
            <person name="Yan W."/>
            <person name="Fan B."/>
            <person name="Jiang Y."/>
            <person name="Adhikari A."/>
            <person name="Zheng C.-J."/>
            <person name="Schuster L."/>
            <person name="Cowan T.M."/>
            <person name="Smanski M.J."/>
            <person name="Chevrette M.G."/>
            <person name="De Carvalho L.P.S."/>
            <person name="Shen B."/>
        </authorList>
    </citation>
    <scope>NUCLEOTIDE SEQUENCE [LARGE SCALE GENOMIC DNA]</scope>
    <source>
        <strain evidence="6 7">NPDC049503</strain>
    </source>
</reference>
<evidence type="ECO:0000313" key="6">
    <source>
        <dbReference type="EMBL" id="MFI7445678.1"/>
    </source>
</evidence>
<comment type="similarity">
    <text evidence="1">Belongs to the AfsR/DnrI/RedD regulatory family.</text>
</comment>
<proteinExistence type="inferred from homology"/>
<dbReference type="EMBL" id="JBITMB010000016">
    <property type="protein sequence ID" value="MFI7445678.1"/>
    <property type="molecule type" value="Genomic_DNA"/>
</dbReference>
<dbReference type="InterPro" id="IPR027417">
    <property type="entry name" value="P-loop_NTPase"/>
</dbReference>
<dbReference type="SUPFAM" id="SSF52540">
    <property type="entry name" value="P-loop containing nucleoside triphosphate hydrolases"/>
    <property type="match status" value="1"/>
</dbReference>
<dbReference type="Pfam" id="PF13424">
    <property type="entry name" value="TPR_12"/>
    <property type="match status" value="1"/>
</dbReference>
<dbReference type="InterPro" id="IPR036388">
    <property type="entry name" value="WH-like_DNA-bd_sf"/>
</dbReference>
<dbReference type="SUPFAM" id="SSF46894">
    <property type="entry name" value="C-terminal effector domain of the bipartite response regulators"/>
    <property type="match status" value="1"/>
</dbReference>
<dbReference type="InterPro" id="IPR011990">
    <property type="entry name" value="TPR-like_helical_dom_sf"/>
</dbReference>
<dbReference type="Gene3D" id="3.40.50.300">
    <property type="entry name" value="P-loop containing nucleotide triphosphate hydrolases"/>
    <property type="match status" value="1"/>
</dbReference>
<keyword evidence="2 3" id="KW-0238">DNA-binding</keyword>
<feature type="compositionally biased region" description="Gly residues" evidence="4">
    <location>
        <begin position="987"/>
        <end position="1001"/>
    </location>
</feature>
<evidence type="ECO:0000259" key="5">
    <source>
        <dbReference type="PROSITE" id="PS51755"/>
    </source>
</evidence>
<dbReference type="PANTHER" id="PTHR47691:SF3">
    <property type="entry name" value="HTH-TYPE TRANSCRIPTIONAL REGULATOR RV0890C-RELATED"/>
    <property type="match status" value="1"/>
</dbReference>
<evidence type="ECO:0000256" key="2">
    <source>
        <dbReference type="ARBA" id="ARBA00023125"/>
    </source>
</evidence>
<dbReference type="Pfam" id="PF03704">
    <property type="entry name" value="BTAD"/>
    <property type="match status" value="1"/>
</dbReference>
<gene>
    <name evidence="6" type="ORF">ACIBP5_37400</name>
</gene>
<dbReference type="Gene3D" id="1.25.40.10">
    <property type="entry name" value="Tetratricopeptide repeat domain"/>
    <property type="match status" value="2"/>
</dbReference>
<evidence type="ECO:0000256" key="1">
    <source>
        <dbReference type="ARBA" id="ARBA00005820"/>
    </source>
</evidence>
<protein>
    <submittedName>
        <fullName evidence="6">AfsR/SARP family transcriptional regulator</fullName>
    </submittedName>
</protein>
<comment type="caution">
    <text evidence="6">The sequence shown here is derived from an EMBL/GenBank/DDBJ whole genome shotgun (WGS) entry which is preliminary data.</text>
</comment>
<dbReference type="InterPro" id="IPR016032">
    <property type="entry name" value="Sig_transdc_resp-reg_C-effctor"/>
</dbReference>
<dbReference type="SMART" id="SM01043">
    <property type="entry name" value="BTAD"/>
    <property type="match status" value="1"/>
</dbReference>
<dbReference type="SUPFAM" id="SSF48452">
    <property type="entry name" value="TPR-like"/>
    <property type="match status" value="2"/>
</dbReference>
<dbReference type="Gene3D" id="1.10.10.10">
    <property type="entry name" value="Winged helix-like DNA-binding domain superfamily/Winged helix DNA-binding domain"/>
    <property type="match status" value="1"/>
</dbReference>
<feature type="domain" description="OmpR/PhoB-type" evidence="5">
    <location>
        <begin position="1"/>
        <end position="90"/>
    </location>
</feature>
<dbReference type="Proteomes" id="UP001612928">
    <property type="component" value="Unassembled WGS sequence"/>
</dbReference>
<name>A0ABW8AGY9_9ACTN</name>
<feature type="region of interest" description="Disordered" evidence="4">
    <location>
        <begin position="243"/>
        <end position="286"/>
    </location>
</feature>
<evidence type="ECO:0000313" key="7">
    <source>
        <dbReference type="Proteomes" id="UP001612928"/>
    </source>
</evidence>
<dbReference type="PRINTS" id="PR00364">
    <property type="entry name" value="DISEASERSIST"/>
</dbReference>
<feature type="region of interest" description="Disordered" evidence="4">
    <location>
        <begin position="966"/>
        <end position="1001"/>
    </location>
</feature>
<feature type="DNA-binding region" description="OmpR/PhoB-type" evidence="3">
    <location>
        <begin position="1"/>
        <end position="90"/>
    </location>
</feature>
<feature type="compositionally biased region" description="Polar residues" evidence="4">
    <location>
        <begin position="260"/>
        <end position="276"/>
    </location>
</feature>
<dbReference type="InterPro" id="IPR019734">
    <property type="entry name" value="TPR_rpt"/>
</dbReference>
<sequence length="1001" mass="106142">MRFEILGPTRVVGEDGDQIPLGGPRMRSLLTLLALDVGRVVRSGVLVDGLYGEQPPDGVANALQAQVSRLRRVLGRDRIEFHPAGYLLAADPGDVDARRFERLAGEGGHALRAGDARLAASLLREALSLWRGAALSDAPLAAAAAAGLEERRLVAVEDRVQADLELGRHRELVAELRQLTAAHPLRERPRAQLMRALYGSGRQAEALGAYEEARRVLDEELGLAPGAELSAAHLAVLRGDPALGTATTGLPSPEPAGTPSRATAGTPSHQTASMQPRETARAPGARKAGVRAQLTSFVGRGAELEQVAALLRQARLVTLIGAGGAGKTRLALEAAGREAGDVCFVQLAGGTADRGVPDAVLAALGIREGRLAGPDRAAPDPVSRLVTALAERDLLLVLDNCEHVVGPAAELADLLLAACPGLRVLATSREALGITGERLLPVSPLLPLPPPSAPNPLDYPAVRLFADRATAVRPDFAVGKGNAAHVAAVCRALDGLPLAIELAAARLRTLTVAEVAARLDDRFRLLAKGSRTALPRHQTLRAVVAWSWDLLDEDEQVMARRLTVFADGATPGAAERVCGLPEEVLFSLADKSLVEVSGGRYRMLETIKAFCAERLAEAGEEDALREAHAAFYLDLATTADPWLRRAEQLEWLALLDGENDDLDAAVRWAAEAGRTELGLRVVAHAACYWWMRGHRLTRAALARRLLAGMPGGAPAGLEQEYAMCVLVAAWGGEPGPELRARLEGLQRMDPLWYLPARLEFLTMLLPTFVGPPGDADQVMALHAQVAGRLPTWTEALTHTGVAFVLQEQGRLEEARAGFERTLAAFTALGERWGTTLALSGLGTLALDRHDYAEAYELAGRSLEVAEELGSAPDMAESLCCRGDARAALDDPEGAEADYLRAADLSRRVGHGEAMSRAHAGLGEMAMRRGDVRTARRWLEQALAECPEDWYSATDIRGRILAGLGELEAAVPSPEGAPADRPPDQPTGGSGSGAPGGAVSGR</sequence>
<dbReference type="PROSITE" id="PS51755">
    <property type="entry name" value="OMPR_PHOB"/>
    <property type="match status" value="1"/>
</dbReference>
<dbReference type="CDD" id="cd15831">
    <property type="entry name" value="BTAD"/>
    <property type="match status" value="1"/>
</dbReference>
<dbReference type="InterPro" id="IPR005158">
    <property type="entry name" value="BTAD"/>
</dbReference>